<dbReference type="InterPro" id="IPR006983">
    <property type="entry name" value="MbeD_MobD"/>
</dbReference>
<evidence type="ECO:0000313" key="1">
    <source>
        <dbReference type="EMBL" id="EDB0968809.1"/>
    </source>
</evidence>
<gene>
    <name evidence="1" type="ORF">F8944_24730</name>
</gene>
<dbReference type="Pfam" id="PF04899">
    <property type="entry name" value="MbeD_MobD"/>
    <property type="match status" value="1"/>
</dbReference>
<accession>A0A626MVH5</accession>
<organism evidence="1">
    <name type="scientific">Salmonella enterica</name>
    <name type="common">Salmonella choleraesuis</name>
    <dbReference type="NCBI Taxonomy" id="28901"/>
    <lineage>
        <taxon>Bacteria</taxon>
        <taxon>Pseudomonadati</taxon>
        <taxon>Pseudomonadota</taxon>
        <taxon>Gammaproteobacteria</taxon>
        <taxon>Enterobacterales</taxon>
        <taxon>Enterobacteriaceae</taxon>
        <taxon>Salmonella</taxon>
    </lineage>
</organism>
<name>A0A626MVH5_SALER</name>
<sequence>NAALNERVTVLSRQVQSLSEQLRRLSKG</sequence>
<reference evidence="1" key="1">
    <citation type="submission" date="2019-10" db="EMBL/GenBank/DDBJ databases">
        <authorList>
            <consortium name="NARMS: The National Antimicrobial Resistance Monitoring System"/>
        </authorList>
    </citation>
    <scope>NUCLEOTIDE SEQUENCE</scope>
    <source>
        <strain evidence="1">CVM N19S0953</strain>
    </source>
</reference>
<proteinExistence type="predicted"/>
<dbReference type="AlphaFoldDB" id="A0A626MVH5"/>
<feature type="non-terminal residue" evidence="1">
    <location>
        <position position="1"/>
    </location>
</feature>
<dbReference type="EMBL" id="AALMGT010000090">
    <property type="protein sequence ID" value="EDB0968809.1"/>
    <property type="molecule type" value="Genomic_DNA"/>
</dbReference>
<protein>
    <submittedName>
        <fullName evidence="1">Mobilization protein</fullName>
    </submittedName>
</protein>
<comment type="caution">
    <text evidence="1">The sequence shown here is derived from an EMBL/GenBank/DDBJ whole genome shotgun (WGS) entry which is preliminary data.</text>
</comment>